<dbReference type="EMBL" id="FQVN01000003">
    <property type="protein sequence ID" value="SHF30756.1"/>
    <property type="molecule type" value="Genomic_DNA"/>
</dbReference>
<dbReference type="PIRSF" id="PIRSF011491">
    <property type="entry name" value="Mtase_YbcY_prd"/>
    <property type="match status" value="1"/>
</dbReference>
<evidence type="ECO:0000259" key="1">
    <source>
        <dbReference type="Pfam" id="PF08242"/>
    </source>
</evidence>
<keyword evidence="3" id="KW-1185">Reference proteome</keyword>
<keyword evidence="2" id="KW-0808">Transferase</keyword>
<dbReference type="Proteomes" id="UP000184501">
    <property type="component" value="Unassembled WGS sequence"/>
</dbReference>
<dbReference type="Gene3D" id="3.40.50.150">
    <property type="entry name" value="Vaccinia Virus protein VP39"/>
    <property type="match status" value="1"/>
</dbReference>
<dbReference type="CDD" id="cd02440">
    <property type="entry name" value="AdoMet_MTases"/>
    <property type="match status" value="1"/>
</dbReference>
<reference evidence="2 3" key="1">
    <citation type="submission" date="2016-11" db="EMBL/GenBank/DDBJ databases">
        <authorList>
            <person name="Jaros S."/>
            <person name="Januszkiewicz K."/>
            <person name="Wedrychowicz H."/>
        </authorList>
    </citation>
    <scope>NUCLEOTIDE SEQUENCE [LARGE SCALE GENOMIC DNA]</scope>
    <source>
        <strain evidence="2 3">DSM 44523</strain>
    </source>
</reference>
<dbReference type="InterPro" id="IPR029063">
    <property type="entry name" value="SAM-dependent_MTases_sf"/>
</dbReference>
<proteinExistence type="predicted"/>
<dbReference type="InterPro" id="IPR016584">
    <property type="entry name" value="MeTrfase_VrtF"/>
</dbReference>
<dbReference type="InterPro" id="IPR013217">
    <property type="entry name" value="Methyltransf_12"/>
</dbReference>
<accession>A0A1M5AKS6</accession>
<feature type="domain" description="Methyltransferase type 12" evidence="1">
    <location>
        <begin position="61"/>
        <end position="159"/>
    </location>
</feature>
<dbReference type="RefSeq" id="WP_083959542.1">
    <property type="nucleotide sequence ID" value="NZ_FQVN01000003.1"/>
</dbReference>
<organism evidence="2 3">
    <name type="scientific">Streptoalloteichus hindustanus</name>
    <dbReference type="NCBI Taxonomy" id="2017"/>
    <lineage>
        <taxon>Bacteria</taxon>
        <taxon>Bacillati</taxon>
        <taxon>Actinomycetota</taxon>
        <taxon>Actinomycetes</taxon>
        <taxon>Pseudonocardiales</taxon>
        <taxon>Pseudonocardiaceae</taxon>
        <taxon>Streptoalloteichus</taxon>
    </lineage>
</organism>
<gene>
    <name evidence="2" type="ORF">SAMN05444320_103164</name>
</gene>
<dbReference type="STRING" id="2017.SAMN05444320_103164"/>
<dbReference type="AlphaFoldDB" id="A0A1M5AKS6"/>
<dbReference type="OrthoDB" id="507855at2"/>
<sequence length="226" mass="24959">MPEPTGVTTEAEVIAGQAMYTRWTLPAYDVAVLGIASPLVWGCGRRRLLRNYQDNIGARHVELGVGTGWFLDHCSFPVARPRITLVDLNPTALRHTADRLARYNPTPVRANVLEPLPVPAREHDSVGLNYLLHCVPGDLRTKGVVLAHAAAATRSGGRVFGSTVLTHGVRPRPQARLFLRALNARGVFHNVDDRLDDLREQLEQPHFASYDLTVHRSIAVFSAVVR</sequence>
<name>A0A1M5AKS6_STRHI</name>
<dbReference type="GO" id="GO:0008168">
    <property type="term" value="F:methyltransferase activity"/>
    <property type="evidence" value="ECO:0007669"/>
    <property type="project" value="UniProtKB-KW"/>
</dbReference>
<keyword evidence="2" id="KW-0489">Methyltransferase</keyword>
<evidence type="ECO:0000313" key="2">
    <source>
        <dbReference type="EMBL" id="SHF30756.1"/>
    </source>
</evidence>
<evidence type="ECO:0000313" key="3">
    <source>
        <dbReference type="Proteomes" id="UP000184501"/>
    </source>
</evidence>
<protein>
    <submittedName>
        <fullName evidence="2">Methyltransferase domain-containing protein</fullName>
    </submittedName>
</protein>
<dbReference type="Pfam" id="PF08242">
    <property type="entry name" value="Methyltransf_12"/>
    <property type="match status" value="1"/>
</dbReference>
<dbReference type="GO" id="GO:0032259">
    <property type="term" value="P:methylation"/>
    <property type="evidence" value="ECO:0007669"/>
    <property type="project" value="UniProtKB-KW"/>
</dbReference>
<dbReference type="SUPFAM" id="SSF53335">
    <property type="entry name" value="S-adenosyl-L-methionine-dependent methyltransferases"/>
    <property type="match status" value="1"/>
</dbReference>